<reference evidence="1 2" key="1">
    <citation type="submission" date="2018-08" db="EMBL/GenBank/DDBJ databases">
        <title>Genomic Encyclopedia of Archaeal and Bacterial Type Strains, Phase II (KMG-II): from individual species to whole genera.</title>
        <authorList>
            <person name="Goeker M."/>
        </authorList>
    </citation>
    <scope>NUCLEOTIDE SEQUENCE [LARGE SCALE GENOMIC DNA]</scope>
    <source>
        <strain evidence="1 2">DSM 5002</strain>
    </source>
</reference>
<gene>
    <name evidence="1" type="ORF">BXY53_2065</name>
</gene>
<dbReference type="EMBL" id="QXDF01000002">
    <property type="protein sequence ID" value="RIA47511.1"/>
    <property type="molecule type" value="Genomic_DNA"/>
</dbReference>
<protein>
    <submittedName>
        <fullName evidence="1">Uncharacterized protein</fullName>
    </submittedName>
</protein>
<comment type="caution">
    <text evidence="1">The sequence shown here is derived from an EMBL/GenBank/DDBJ whole genome shotgun (WGS) entry which is preliminary data.</text>
</comment>
<dbReference type="OrthoDB" id="7172864at2"/>
<keyword evidence="2" id="KW-1185">Reference proteome</keyword>
<sequence length="196" mass="21615">MNIIHPDGSADMNTDLNFANDEWFWKAWSETISKRYAKALHGHYSKHADATIVNDRSLLSSEFLEQYAALVMLLERFPAAPGALAGELANWRPRSYEDYFRSAGLGDGQFAIAAFASAPATVRRPFLATVAQLDDESLGAVEAVIDVARQGRADLLPRLCRERAQSLRARIEEVAQLIAATGKPSKVSQRRALAAR</sequence>
<accession>A0A397PP51</accession>
<proteinExistence type="predicted"/>
<dbReference type="AlphaFoldDB" id="A0A397PP51"/>
<evidence type="ECO:0000313" key="1">
    <source>
        <dbReference type="EMBL" id="RIA47511.1"/>
    </source>
</evidence>
<evidence type="ECO:0000313" key="2">
    <source>
        <dbReference type="Proteomes" id="UP000266273"/>
    </source>
</evidence>
<dbReference type="RefSeq" id="WP_147361547.1">
    <property type="nucleotide sequence ID" value="NZ_QXDF01000002.1"/>
</dbReference>
<dbReference type="Proteomes" id="UP000266273">
    <property type="component" value="Unassembled WGS sequence"/>
</dbReference>
<organism evidence="1 2">
    <name type="scientific">Dichotomicrobium thermohalophilum</name>
    <dbReference type="NCBI Taxonomy" id="933063"/>
    <lineage>
        <taxon>Bacteria</taxon>
        <taxon>Pseudomonadati</taxon>
        <taxon>Pseudomonadota</taxon>
        <taxon>Alphaproteobacteria</taxon>
        <taxon>Hyphomicrobiales</taxon>
        <taxon>Hyphomicrobiaceae</taxon>
        <taxon>Dichotomicrobium</taxon>
    </lineage>
</organism>
<name>A0A397PP51_9HYPH</name>